<dbReference type="EMBL" id="KZ819602">
    <property type="protein sequence ID" value="PWN37894.1"/>
    <property type="molecule type" value="Genomic_DNA"/>
</dbReference>
<keyword evidence="5" id="KW-0678">Repressor</keyword>
<name>A0A316VKV4_9BASI</name>
<evidence type="ECO:0000256" key="8">
    <source>
        <dbReference type="ARBA" id="ARBA00023242"/>
    </source>
</evidence>
<dbReference type="GO" id="GO:0033309">
    <property type="term" value="C:SBF transcription complex"/>
    <property type="evidence" value="ECO:0007669"/>
    <property type="project" value="TreeGrafter"/>
</dbReference>
<dbReference type="PANTHER" id="PTHR28246">
    <property type="entry name" value="G1-SPECIFIC TRANSCRIPTIONAL REPRESSOR WHI5-RELATED"/>
    <property type="match status" value="1"/>
</dbReference>
<gene>
    <name evidence="10" type="ORF">FA14DRAFT_20392</name>
</gene>
<feature type="compositionally biased region" description="Polar residues" evidence="9">
    <location>
        <begin position="59"/>
        <end position="74"/>
    </location>
</feature>
<evidence type="ECO:0000256" key="4">
    <source>
        <dbReference type="ARBA" id="ARBA00022490"/>
    </source>
</evidence>
<dbReference type="InterPro" id="IPR039198">
    <property type="entry name" value="Srl3/Whi5"/>
</dbReference>
<dbReference type="AlphaFoldDB" id="A0A316VKV4"/>
<evidence type="ECO:0000256" key="6">
    <source>
        <dbReference type="ARBA" id="ARBA00023015"/>
    </source>
</evidence>
<evidence type="ECO:0000256" key="7">
    <source>
        <dbReference type="ARBA" id="ARBA00023163"/>
    </source>
</evidence>
<keyword evidence="8" id="KW-0539">Nucleus</keyword>
<dbReference type="PANTHER" id="PTHR28246:SF1">
    <property type="entry name" value="G1-SPECIFIC TRANSCRIPTIONAL REPRESSOR WHI5-RELATED"/>
    <property type="match status" value="1"/>
</dbReference>
<sequence length="207" mass="22142">MGGLCWEWVLTLSSYSQLSKQLRTRLQYAAFKVEHGWSKQSLSEVENLYYKHRRASGSMTSPNVIPSKSPQAYRSGSIGTGSGQKFHYTPSTPTPQWRAKTSPTTIRKASIGGGSNMTADVFAGLVTPPASGGTLPGGYDRYKDLFSNQHSFSSGLNAQKSPSLNASSGRSGAQQSSNRSGKSYADFWSKIGSSNAAPTNNSAKPSS</sequence>
<reference evidence="10 11" key="1">
    <citation type="journal article" date="2018" name="Mol. Biol. Evol.">
        <title>Broad Genomic Sampling Reveals a Smut Pathogenic Ancestry of the Fungal Clade Ustilaginomycotina.</title>
        <authorList>
            <person name="Kijpornyongpan T."/>
            <person name="Mondo S.J."/>
            <person name="Barry K."/>
            <person name="Sandor L."/>
            <person name="Lee J."/>
            <person name="Lipzen A."/>
            <person name="Pangilinan J."/>
            <person name="LaButti K."/>
            <person name="Hainaut M."/>
            <person name="Henrissat B."/>
            <person name="Grigoriev I.V."/>
            <person name="Spatafora J.W."/>
            <person name="Aime M.C."/>
        </authorList>
    </citation>
    <scope>NUCLEOTIDE SEQUENCE [LARGE SCALE GENOMIC DNA]</scope>
    <source>
        <strain evidence="10 11">MCA 3882</strain>
    </source>
</reference>
<keyword evidence="4" id="KW-0963">Cytoplasm</keyword>
<dbReference type="InterPro" id="IPR013734">
    <property type="entry name" value="TF_Nrm1/Whi5"/>
</dbReference>
<dbReference type="InParanoid" id="A0A316VKV4"/>
<feature type="region of interest" description="Disordered" evidence="9">
    <location>
        <begin position="59"/>
        <end position="102"/>
    </location>
</feature>
<dbReference type="OrthoDB" id="2359117at2759"/>
<feature type="compositionally biased region" description="Polar residues" evidence="9">
    <location>
        <begin position="89"/>
        <end position="102"/>
    </location>
</feature>
<dbReference type="RefSeq" id="XP_025358196.1">
    <property type="nucleotide sequence ID" value="XM_025501996.1"/>
</dbReference>
<dbReference type="GO" id="GO:0005737">
    <property type="term" value="C:cytoplasm"/>
    <property type="evidence" value="ECO:0007669"/>
    <property type="project" value="UniProtKB-SubCell"/>
</dbReference>
<evidence type="ECO:0000256" key="9">
    <source>
        <dbReference type="SAM" id="MobiDB-lite"/>
    </source>
</evidence>
<dbReference type="GeneID" id="37023777"/>
<comment type="subcellular location">
    <subcellularLocation>
        <location evidence="2">Cytoplasm</location>
    </subcellularLocation>
    <subcellularLocation>
        <location evidence="1">Nucleus</location>
    </subcellularLocation>
</comment>
<comment type="similarity">
    <text evidence="3">Belongs to the WHI5/NRM1 family.</text>
</comment>
<protein>
    <submittedName>
        <fullName evidence="10">Uncharacterized protein</fullName>
    </submittedName>
</protein>
<keyword evidence="6" id="KW-0805">Transcription regulation</keyword>
<evidence type="ECO:0000313" key="10">
    <source>
        <dbReference type="EMBL" id="PWN37894.1"/>
    </source>
</evidence>
<dbReference type="GO" id="GO:0003712">
    <property type="term" value="F:transcription coregulator activity"/>
    <property type="evidence" value="ECO:0007669"/>
    <property type="project" value="TreeGrafter"/>
</dbReference>
<evidence type="ECO:0000313" key="11">
    <source>
        <dbReference type="Proteomes" id="UP000245771"/>
    </source>
</evidence>
<evidence type="ECO:0000256" key="5">
    <source>
        <dbReference type="ARBA" id="ARBA00022491"/>
    </source>
</evidence>
<feature type="compositionally biased region" description="Low complexity" evidence="9">
    <location>
        <begin position="165"/>
        <end position="180"/>
    </location>
</feature>
<feature type="compositionally biased region" description="Polar residues" evidence="9">
    <location>
        <begin position="153"/>
        <end position="164"/>
    </location>
</feature>
<evidence type="ECO:0000256" key="3">
    <source>
        <dbReference type="ARBA" id="ARBA00006922"/>
    </source>
</evidence>
<keyword evidence="7" id="KW-0804">Transcription</keyword>
<organism evidence="10 11">
    <name type="scientific">Meira miltonrushii</name>
    <dbReference type="NCBI Taxonomy" id="1280837"/>
    <lineage>
        <taxon>Eukaryota</taxon>
        <taxon>Fungi</taxon>
        <taxon>Dikarya</taxon>
        <taxon>Basidiomycota</taxon>
        <taxon>Ustilaginomycotina</taxon>
        <taxon>Exobasidiomycetes</taxon>
        <taxon>Exobasidiales</taxon>
        <taxon>Brachybasidiaceae</taxon>
        <taxon>Meira</taxon>
    </lineage>
</organism>
<dbReference type="STRING" id="1280837.A0A316VKV4"/>
<feature type="region of interest" description="Disordered" evidence="9">
    <location>
        <begin position="153"/>
        <end position="185"/>
    </location>
</feature>
<accession>A0A316VKV4</accession>
<keyword evidence="11" id="KW-1185">Reference proteome</keyword>
<proteinExistence type="inferred from homology"/>
<dbReference type="Proteomes" id="UP000245771">
    <property type="component" value="Unassembled WGS sequence"/>
</dbReference>
<evidence type="ECO:0000256" key="1">
    <source>
        <dbReference type="ARBA" id="ARBA00004123"/>
    </source>
</evidence>
<dbReference type="Pfam" id="PF08528">
    <property type="entry name" value="Whi5"/>
    <property type="match status" value="1"/>
</dbReference>
<evidence type="ECO:0000256" key="2">
    <source>
        <dbReference type="ARBA" id="ARBA00004496"/>
    </source>
</evidence>
<dbReference type="GO" id="GO:0000082">
    <property type="term" value="P:G1/S transition of mitotic cell cycle"/>
    <property type="evidence" value="ECO:0007669"/>
    <property type="project" value="InterPro"/>
</dbReference>